<dbReference type="InterPro" id="IPR005133">
    <property type="entry name" value="PhaG_MnhG_YufB"/>
</dbReference>
<dbReference type="HOGENOM" id="CLU_121334_2_0_7"/>
<dbReference type="PATRIC" id="fig|1429438.4.peg.4000"/>
<dbReference type="EMBL" id="AZHW01000596">
    <property type="protein sequence ID" value="ETW97991.1"/>
    <property type="molecule type" value="Genomic_DNA"/>
</dbReference>
<keyword evidence="1" id="KW-0812">Transmembrane</keyword>
<keyword evidence="1" id="KW-0472">Membrane</keyword>
<evidence type="ECO:0000256" key="1">
    <source>
        <dbReference type="SAM" id="Phobius"/>
    </source>
</evidence>
<feature type="transmembrane region" description="Helical" evidence="1">
    <location>
        <begin position="42"/>
        <end position="62"/>
    </location>
</feature>
<feature type="transmembrane region" description="Helical" evidence="1">
    <location>
        <begin position="68"/>
        <end position="90"/>
    </location>
</feature>
<feature type="transmembrane region" description="Helical" evidence="1">
    <location>
        <begin position="6"/>
        <end position="30"/>
    </location>
</feature>
<dbReference type="Proteomes" id="UP000019141">
    <property type="component" value="Unassembled WGS sequence"/>
</dbReference>
<comment type="caution">
    <text evidence="2">The sequence shown here is derived from an EMBL/GenBank/DDBJ whole genome shotgun (WGS) entry which is preliminary data.</text>
</comment>
<evidence type="ECO:0000313" key="3">
    <source>
        <dbReference type="Proteomes" id="UP000019141"/>
    </source>
</evidence>
<accession>W4LKW6</accession>
<dbReference type="PANTHER" id="PTHR34703:SF1">
    <property type="entry name" value="ANTIPORTER SUBUNIT MNHG2-RELATED"/>
    <property type="match status" value="1"/>
</dbReference>
<keyword evidence="3" id="KW-1185">Reference proteome</keyword>
<protein>
    <submittedName>
        <fullName evidence="2">Cation:proton antiporter</fullName>
    </submittedName>
</protein>
<sequence>MSLTSWLTIGLTLLGTGFFIAGTAGLLRFPDVYTRLHALTKADNLGLGLIVVGLALQVTSWLTVLKLLLIWGLVLIAGATSCYAVANAAMRLGVRPWTR</sequence>
<reference evidence="2 3" key="1">
    <citation type="journal article" date="2014" name="Nature">
        <title>An environmental bacterial taxon with a large and distinct metabolic repertoire.</title>
        <authorList>
            <person name="Wilson M.C."/>
            <person name="Mori T."/>
            <person name="Ruckert C."/>
            <person name="Uria A.R."/>
            <person name="Helf M.J."/>
            <person name="Takada K."/>
            <person name="Gernert C."/>
            <person name="Steffens U.A."/>
            <person name="Heycke N."/>
            <person name="Schmitt S."/>
            <person name="Rinke C."/>
            <person name="Helfrich E.J."/>
            <person name="Brachmann A.O."/>
            <person name="Gurgui C."/>
            <person name="Wakimoto T."/>
            <person name="Kracht M."/>
            <person name="Crusemann M."/>
            <person name="Hentschel U."/>
            <person name="Abe I."/>
            <person name="Matsunaga S."/>
            <person name="Kalinowski J."/>
            <person name="Takeyama H."/>
            <person name="Piel J."/>
        </authorList>
    </citation>
    <scope>NUCLEOTIDE SEQUENCE [LARGE SCALE GENOMIC DNA]</scope>
    <source>
        <strain evidence="3">TSY1</strain>
    </source>
</reference>
<dbReference type="AlphaFoldDB" id="W4LKW6"/>
<organism evidence="2 3">
    <name type="scientific">Entotheonella factor</name>
    <dbReference type="NCBI Taxonomy" id="1429438"/>
    <lineage>
        <taxon>Bacteria</taxon>
        <taxon>Pseudomonadati</taxon>
        <taxon>Nitrospinota/Tectimicrobiota group</taxon>
        <taxon>Candidatus Tectimicrobiota</taxon>
        <taxon>Candidatus Entotheonellia</taxon>
        <taxon>Candidatus Entotheonellales</taxon>
        <taxon>Candidatus Entotheonellaceae</taxon>
        <taxon>Candidatus Entotheonella</taxon>
    </lineage>
</organism>
<gene>
    <name evidence="2" type="ORF">ETSY1_20585</name>
</gene>
<dbReference type="GO" id="GO:0015385">
    <property type="term" value="F:sodium:proton antiporter activity"/>
    <property type="evidence" value="ECO:0007669"/>
    <property type="project" value="TreeGrafter"/>
</dbReference>
<keyword evidence="1" id="KW-1133">Transmembrane helix</keyword>
<dbReference type="PANTHER" id="PTHR34703">
    <property type="entry name" value="ANTIPORTER SUBUNIT MNHG2-RELATED"/>
    <property type="match status" value="1"/>
</dbReference>
<dbReference type="Pfam" id="PF03334">
    <property type="entry name" value="PhaG_MnhG_YufB"/>
    <property type="match status" value="1"/>
</dbReference>
<name>W4LKW6_ENTF1</name>
<proteinExistence type="predicted"/>
<evidence type="ECO:0000313" key="2">
    <source>
        <dbReference type="EMBL" id="ETW97991.1"/>
    </source>
</evidence>